<feature type="domain" description="TIR" evidence="3">
    <location>
        <begin position="1"/>
        <end position="133"/>
    </location>
</feature>
<feature type="non-terminal residue" evidence="4">
    <location>
        <position position="427"/>
    </location>
</feature>
<dbReference type="SUPFAM" id="SSF52200">
    <property type="entry name" value="Toll/Interleukin receptor TIR domain"/>
    <property type="match status" value="1"/>
</dbReference>
<evidence type="ECO:0000313" key="4">
    <source>
        <dbReference type="EMBL" id="KAJ4841324.1"/>
    </source>
</evidence>
<accession>A0A9Q0G0J3</accession>
<keyword evidence="2" id="KW-1133">Transmembrane helix</keyword>
<dbReference type="PANTHER" id="PTHR11017:SF573">
    <property type="entry name" value="ADP-RIBOSYL CYCLASE_CYCLIC ADP-RIBOSE HYDROLASE"/>
    <property type="match status" value="1"/>
</dbReference>
<dbReference type="Proteomes" id="UP001141552">
    <property type="component" value="Unassembled WGS sequence"/>
</dbReference>
<feature type="region of interest" description="Disordered" evidence="1">
    <location>
        <begin position="368"/>
        <end position="388"/>
    </location>
</feature>
<sequence>STIDSEIIRSIQESRFSIIILSENFAFSSYCLDELFAIYQLTQRKAHRALPIFLKVKTDDVYQLTGKIGEAFKHHESRVGGMEIIKQTVRIFEWKTAMHSVAGMVGWVYPDRNNYRSRTQLIGKIVKDMLGYLQRPSPSVGVQLVLSNTALKEMNLYLCEQLEDMDIIWICGPAGMSNNTIARFIYGVMAKTGIEATASRISTWTATTVDPTRELMNAIQGRLQHRNVLVMVDDVYLLDNLVHLAILQNVLTPESRIIVSKGDPANKNMVHVQSLSFEGPKRNWHRKALDISFFKQNINDHEMGILRSLVSGGLHANTRMEVLIQTSIMGISGHHKFLMPVSPKEHGQTANALENVVDRRDVEIKETSNVDEANISGGTDVDGPQPHPNRPGVERICLILLYVATAAIMGKGIVGRRFFGRRVARTV</sequence>
<dbReference type="GO" id="GO:0007165">
    <property type="term" value="P:signal transduction"/>
    <property type="evidence" value="ECO:0007669"/>
    <property type="project" value="InterPro"/>
</dbReference>
<gene>
    <name evidence="4" type="ORF">Tsubulata_030013</name>
</gene>
<reference evidence="4" key="2">
    <citation type="journal article" date="2023" name="Plants (Basel)">
        <title>Annotation of the Turnera subulata (Passifloraceae) Draft Genome Reveals the S-Locus Evolved after the Divergence of Turneroideae from Passifloroideae in a Stepwise Manner.</title>
        <authorList>
            <person name="Henning P.M."/>
            <person name="Roalson E.H."/>
            <person name="Mir W."/>
            <person name="McCubbin A.G."/>
            <person name="Shore J.S."/>
        </authorList>
    </citation>
    <scope>NUCLEOTIDE SEQUENCE</scope>
    <source>
        <strain evidence="4">F60SS</strain>
    </source>
</reference>
<name>A0A9Q0G0J3_9ROSI</name>
<evidence type="ECO:0000313" key="5">
    <source>
        <dbReference type="Proteomes" id="UP001141552"/>
    </source>
</evidence>
<dbReference type="PROSITE" id="PS50104">
    <property type="entry name" value="TIR"/>
    <property type="match status" value="1"/>
</dbReference>
<proteinExistence type="predicted"/>
<dbReference type="EMBL" id="JAKUCV010002814">
    <property type="protein sequence ID" value="KAJ4841324.1"/>
    <property type="molecule type" value="Genomic_DNA"/>
</dbReference>
<dbReference type="OrthoDB" id="1905256at2759"/>
<evidence type="ECO:0000256" key="1">
    <source>
        <dbReference type="SAM" id="MobiDB-lite"/>
    </source>
</evidence>
<dbReference type="AlphaFoldDB" id="A0A9Q0G0J3"/>
<dbReference type="InterPro" id="IPR035897">
    <property type="entry name" value="Toll_tir_struct_dom_sf"/>
</dbReference>
<organism evidence="4 5">
    <name type="scientific">Turnera subulata</name>
    <dbReference type="NCBI Taxonomy" id="218843"/>
    <lineage>
        <taxon>Eukaryota</taxon>
        <taxon>Viridiplantae</taxon>
        <taxon>Streptophyta</taxon>
        <taxon>Embryophyta</taxon>
        <taxon>Tracheophyta</taxon>
        <taxon>Spermatophyta</taxon>
        <taxon>Magnoliopsida</taxon>
        <taxon>eudicotyledons</taxon>
        <taxon>Gunneridae</taxon>
        <taxon>Pentapetalae</taxon>
        <taxon>rosids</taxon>
        <taxon>fabids</taxon>
        <taxon>Malpighiales</taxon>
        <taxon>Passifloraceae</taxon>
        <taxon>Turnera</taxon>
    </lineage>
</organism>
<dbReference type="InterPro" id="IPR000157">
    <property type="entry name" value="TIR_dom"/>
</dbReference>
<keyword evidence="5" id="KW-1185">Reference proteome</keyword>
<dbReference type="Pfam" id="PF01582">
    <property type="entry name" value="TIR"/>
    <property type="match status" value="1"/>
</dbReference>
<keyword evidence="2" id="KW-0472">Membrane</keyword>
<feature type="transmembrane region" description="Helical" evidence="2">
    <location>
        <begin position="399"/>
        <end position="419"/>
    </location>
</feature>
<evidence type="ECO:0000256" key="2">
    <source>
        <dbReference type="SAM" id="Phobius"/>
    </source>
</evidence>
<dbReference type="InterPro" id="IPR027417">
    <property type="entry name" value="P-loop_NTPase"/>
</dbReference>
<keyword evidence="2" id="KW-0812">Transmembrane</keyword>
<comment type="caution">
    <text evidence="4">The sequence shown here is derived from an EMBL/GenBank/DDBJ whole genome shotgun (WGS) entry which is preliminary data.</text>
</comment>
<reference evidence="4" key="1">
    <citation type="submission" date="2022-02" db="EMBL/GenBank/DDBJ databases">
        <authorList>
            <person name="Henning P.M."/>
            <person name="McCubbin A.G."/>
            <person name="Shore J.S."/>
        </authorList>
    </citation>
    <scope>NUCLEOTIDE SEQUENCE</scope>
    <source>
        <strain evidence="4">F60SS</strain>
        <tissue evidence="4">Leaves</tissue>
    </source>
</reference>
<dbReference type="GO" id="GO:0006952">
    <property type="term" value="P:defense response"/>
    <property type="evidence" value="ECO:0007669"/>
    <property type="project" value="InterPro"/>
</dbReference>
<protein>
    <recommendedName>
        <fullName evidence="3">TIR domain-containing protein</fullName>
    </recommendedName>
</protein>
<dbReference type="SUPFAM" id="SSF52540">
    <property type="entry name" value="P-loop containing nucleoside triphosphate hydrolases"/>
    <property type="match status" value="1"/>
</dbReference>
<dbReference type="PANTHER" id="PTHR11017">
    <property type="entry name" value="LEUCINE-RICH REPEAT-CONTAINING PROTEIN"/>
    <property type="match status" value="1"/>
</dbReference>
<dbReference type="InterPro" id="IPR044974">
    <property type="entry name" value="Disease_R_plants"/>
</dbReference>
<dbReference type="Gene3D" id="3.40.50.10140">
    <property type="entry name" value="Toll/interleukin-1 receptor homology (TIR) domain"/>
    <property type="match status" value="1"/>
</dbReference>
<evidence type="ECO:0000259" key="3">
    <source>
        <dbReference type="PROSITE" id="PS50104"/>
    </source>
</evidence>